<accession>A0AAN9K8B4</accession>
<gene>
    <name evidence="1" type="ORF">VNO77_35627</name>
</gene>
<reference evidence="1 2" key="1">
    <citation type="submission" date="2024-01" db="EMBL/GenBank/DDBJ databases">
        <title>The genomes of 5 underutilized Papilionoideae crops provide insights into root nodulation and disease resistanc.</title>
        <authorList>
            <person name="Jiang F."/>
        </authorList>
    </citation>
    <scope>NUCLEOTIDE SEQUENCE [LARGE SCALE GENOMIC DNA]</scope>
    <source>
        <strain evidence="1">LVBAO_FW01</strain>
        <tissue evidence="1">Leaves</tissue>
    </source>
</reference>
<name>A0AAN9K8B4_CANGL</name>
<comment type="caution">
    <text evidence="1">The sequence shown here is derived from an EMBL/GenBank/DDBJ whole genome shotgun (WGS) entry which is preliminary data.</text>
</comment>
<evidence type="ECO:0000313" key="2">
    <source>
        <dbReference type="Proteomes" id="UP001367508"/>
    </source>
</evidence>
<dbReference type="EMBL" id="JAYMYQ010000009">
    <property type="protein sequence ID" value="KAK7312068.1"/>
    <property type="molecule type" value="Genomic_DNA"/>
</dbReference>
<evidence type="ECO:0000313" key="1">
    <source>
        <dbReference type="EMBL" id="KAK7312068.1"/>
    </source>
</evidence>
<proteinExistence type="predicted"/>
<organism evidence="1 2">
    <name type="scientific">Canavalia gladiata</name>
    <name type="common">Sword bean</name>
    <name type="synonym">Dolichos gladiatus</name>
    <dbReference type="NCBI Taxonomy" id="3824"/>
    <lineage>
        <taxon>Eukaryota</taxon>
        <taxon>Viridiplantae</taxon>
        <taxon>Streptophyta</taxon>
        <taxon>Embryophyta</taxon>
        <taxon>Tracheophyta</taxon>
        <taxon>Spermatophyta</taxon>
        <taxon>Magnoliopsida</taxon>
        <taxon>eudicotyledons</taxon>
        <taxon>Gunneridae</taxon>
        <taxon>Pentapetalae</taxon>
        <taxon>rosids</taxon>
        <taxon>fabids</taxon>
        <taxon>Fabales</taxon>
        <taxon>Fabaceae</taxon>
        <taxon>Papilionoideae</taxon>
        <taxon>50 kb inversion clade</taxon>
        <taxon>NPAAA clade</taxon>
        <taxon>indigoferoid/millettioid clade</taxon>
        <taxon>Phaseoleae</taxon>
        <taxon>Canavalia</taxon>
    </lineage>
</organism>
<protein>
    <submittedName>
        <fullName evidence="1">Uncharacterized protein</fullName>
    </submittedName>
</protein>
<keyword evidence="2" id="KW-1185">Reference proteome</keyword>
<dbReference type="AlphaFoldDB" id="A0AAN9K8B4"/>
<sequence length="75" mass="8791">MISWRRNGISVNMYKCVIWKKKSGYEYRQCPFIFRIESGPARNTMLNSVKGCRTFLSSKTNSNILFQIPSNKFCD</sequence>
<dbReference type="Proteomes" id="UP001367508">
    <property type="component" value="Unassembled WGS sequence"/>
</dbReference>